<proteinExistence type="predicted"/>
<keyword evidence="2" id="KW-1003">Cell membrane</keyword>
<keyword evidence="5 6" id="KW-0472">Membrane</keyword>
<evidence type="ECO:0000256" key="5">
    <source>
        <dbReference type="ARBA" id="ARBA00023136"/>
    </source>
</evidence>
<accession>A0A7V7RKZ6</accession>
<dbReference type="PANTHER" id="PTHR30509:SF27">
    <property type="entry name" value="UPF0421 PROTEIN YGAE"/>
    <property type="match status" value="1"/>
</dbReference>
<evidence type="ECO:0000256" key="1">
    <source>
        <dbReference type="ARBA" id="ARBA00004651"/>
    </source>
</evidence>
<dbReference type="Proteomes" id="UP000441354">
    <property type="component" value="Unassembled WGS sequence"/>
</dbReference>
<evidence type="ECO:0000256" key="4">
    <source>
        <dbReference type="ARBA" id="ARBA00022989"/>
    </source>
</evidence>
<dbReference type="AlphaFoldDB" id="A0A7V7RKZ6"/>
<dbReference type="PANTHER" id="PTHR30509">
    <property type="entry name" value="P-HYDROXYBENZOIC ACID EFFLUX PUMP SUBUNIT-RELATED"/>
    <property type="match status" value="1"/>
</dbReference>
<reference evidence="7 8" key="1">
    <citation type="journal article" date="2014" name="Arch. Microbiol.">
        <title>Bacillus mesophilum sp. nov., strain IITR-54T, a novel 4-chlorobiphenyl dechlorinating bacterium.</title>
        <authorList>
            <person name="Manickam N."/>
            <person name="Singh N.K."/>
            <person name="Bajaj A."/>
            <person name="Kumar R.M."/>
            <person name="Kaur G."/>
            <person name="Kaur N."/>
            <person name="Bala M."/>
            <person name="Kumar A."/>
            <person name="Mayilraj S."/>
        </authorList>
    </citation>
    <scope>NUCLEOTIDE SEQUENCE [LARGE SCALE GENOMIC DNA]</scope>
    <source>
        <strain evidence="7 8">IITR-54</strain>
    </source>
</reference>
<evidence type="ECO:0000313" key="8">
    <source>
        <dbReference type="Proteomes" id="UP000441354"/>
    </source>
</evidence>
<feature type="transmembrane region" description="Helical" evidence="6">
    <location>
        <begin position="7"/>
        <end position="24"/>
    </location>
</feature>
<keyword evidence="8" id="KW-1185">Reference proteome</keyword>
<keyword evidence="4 6" id="KW-1133">Transmembrane helix</keyword>
<sequence>MKLGARILKTGIAIILALFLSELLQLPNPVFAGIAAIFALQPTIYRSYLSIIEQIQGNSIGAFIAVIFVLLFGNDIFIIGLGAIILITINLKLRIENTIALSLVTLLAIMESPGDEFIQFALIRFSTIMLGVFSAFIINLVFLPPKYENKLYNRISNVTEDVTKWLRLTVRRASEHHTLKSDIEKMQDSISKLDMIYAMYKEERNYFKNNALAKSRKLVIYRQMISTTKRALETLKKLHRFDNDMADITEEFQYTLQQQLDCLIHYHEHVMLKFIGKVRPQVSFEEGEVTLNRRELFQVFIQQQRQMDTDRDIEESMLPHTMQIVSAFMDYLEQVEHLDMLISSFQAYHKEDNEVTIEETAEN</sequence>
<feature type="transmembrane region" description="Helical" evidence="6">
    <location>
        <begin position="30"/>
        <end position="48"/>
    </location>
</feature>
<evidence type="ECO:0000256" key="2">
    <source>
        <dbReference type="ARBA" id="ARBA00022475"/>
    </source>
</evidence>
<dbReference type="Pfam" id="PF06081">
    <property type="entry name" value="ArAE_1"/>
    <property type="match status" value="1"/>
</dbReference>
<protein>
    <submittedName>
        <fullName evidence="7">Aromatic acid exporter family protein</fullName>
    </submittedName>
</protein>
<evidence type="ECO:0000256" key="6">
    <source>
        <dbReference type="SAM" id="Phobius"/>
    </source>
</evidence>
<comment type="caution">
    <text evidence="7">The sequence shown here is derived from an EMBL/GenBank/DDBJ whole genome shotgun (WGS) entry which is preliminary data.</text>
</comment>
<evidence type="ECO:0000313" key="7">
    <source>
        <dbReference type="EMBL" id="KAB2332034.1"/>
    </source>
</evidence>
<dbReference type="OrthoDB" id="1653617at2"/>
<feature type="transmembrane region" description="Helical" evidence="6">
    <location>
        <begin position="122"/>
        <end position="143"/>
    </location>
</feature>
<gene>
    <name evidence="7" type="ORF">F7732_15360</name>
</gene>
<keyword evidence="3 6" id="KW-0812">Transmembrane</keyword>
<dbReference type="EMBL" id="WBOT01000004">
    <property type="protein sequence ID" value="KAB2332034.1"/>
    <property type="molecule type" value="Genomic_DNA"/>
</dbReference>
<dbReference type="RefSeq" id="WP_151574884.1">
    <property type="nucleotide sequence ID" value="NZ_WBOT01000004.1"/>
</dbReference>
<organism evidence="7 8">
    <name type="scientific">Bacillus mesophilum</name>
    <dbReference type="NCBI Taxonomy" id="1071718"/>
    <lineage>
        <taxon>Bacteria</taxon>
        <taxon>Bacillati</taxon>
        <taxon>Bacillota</taxon>
        <taxon>Bacilli</taxon>
        <taxon>Bacillales</taxon>
        <taxon>Bacillaceae</taxon>
        <taxon>Bacillus</taxon>
    </lineage>
</organism>
<feature type="transmembrane region" description="Helical" evidence="6">
    <location>
        <begin position="60"/>
        <end position="87"/>
    </location>
</feature>
<name>A0A7V7RKZ6_9BACI</name>
<dbReference type="GO" id="GO:0005886">
    <property type="term" value="C:plasma membrane"/>
    <property type="evidence" value="ECO:0007669"/>
    <property type="project" value="UniProtKB-SubCell"/>
</dbReference>
<dbReference type="InterPro" id="IPR010343">
    <property type="entry name" value="ArAE_1"/>
</dbReference>
<evidence type="ECO:0000256" key="3">
    <source>
        <dbReference type="ARBA" id="ARBA00022692"/>
    </source>
</evidence>
<comment type="subcellular location">
    <subcellularLocation>
        <location evidence="1">Cell membrane</location>
        <topology evidence="1">Multi-pass membrane protein</topology>
    </subcellularLocation>
</comment>